<name>A0ABT2LLH6_9HYPH</name>
<evidence type="ECO:0000313" key="2">
    <source>
        <dbReference type="EMBL" id="MCT7375445.1"/>
    </source>
</evidence>
<reference evidence="2 3" key="1">
    <citation type="submission" date="2022-09" db="EMBL/GenBank/DDBJ databases">
        <title>Chelativorans salina sp. nov., a novel slightly halophilic bacterium isolated from a saline lake sediment enrichment.</title>
        <authorList>
            <person name="Gao L."/>
            <person name="Fang B.-Z."/>
            <person name="Li W.-J."/>
        </authorList>
    </citation>
    <scope>NUCLEOTIDE SEQUENCE [LARGE SCALE GENOMIC DNA]</scope>
    <source>
        <strain evidence="2 3">EGI FJ00035</strain>
    </source>
</reference>
<keyword evidence="1" id="KW-0472">Membrane</keyword>
<proteinExistence type="predicted"/>
<feature type="transmembrane region" description="Helical" evidence="1">
    <location>
        <begin position="25"/>
        <end position="46"/>
    </location>
</feature>
<evidence type="ECO:0000313" key="3">
    <source>
        <dbReference type="Proteomes" id="UP001320831"/>
    </source>
</evidence>
<organism evidence="2 3">
    <name type="scientific">Chelativorans salis</name>
    <dbReference type="NCBI Taxonomy" id="2978478"/>
    <lineage>
        <taxon>Bacteria</taxon>
        <taxon>Pseudomonadati</taxon>
        <taxon>Pseudomonadota</taxon>
        <taxon>Alphaproteobacteria</taxon>
        <taxon>Hyphomicrobiales</taxon>
        <taxon>Phyllobacteriaceae</taxon>
        <taxon>Chelativorans</taxon>
    </lineage>
</organism>
<sequence>MQARSSTFPGFADIAPRRATPLSHLLYALLALALLSLAIGIGGKWLGRTIVPAGHTDSRQEREIVVGNNVFLVPENVIRFERMRRDGVQSRLDLYLRWPDMEGYTLAAQDDFNHSSEKRSIVFISFEPRAFSRDMSGRLEPIYRHLLTPGARNGPAGLKLHGFKEEAGFVDEVLVVGEREPEAPFVARCLTGAMATQSLAPCERDINFGDGLSLVYRFPESLLGEWRNLDRAMLAKAEALLQTVD</sequence>
<comment type="caution">
    <text evidence="2">The sequence shown here is derived from an EMBL/GenBank/DDBJ whole genome shotgun (WGS) entry which is preliminary data.</text>
</comment>
<dbReference type="RefSeq" id="WP_260902456.1">
    <property type="nucleotide sequence ID" value="NZ_JAOCZP010000003.1"/>
</dbReference>
<evidence type="ECO:0000256" key="1">
    <source>
        <dbReference type="SAM" id="Phobius"/>
    </source>
</evidence>
<dbReference type="Proteomes" id="UP001320831">
    <property type="component" value="Unassembled WGS sequence"/>
</dbReference>
<gene>
    <name evidence="2" type="ORF">N5A92_10420</name>
</gene>
<keyword evidence="3" id="KW-1185">Reference proteome</keyword>
<keyword evidence="1" id="KW-0812">Transmembrane</keyword>
<dbReference type="EMBL" id="JAOCZP010000003">
    <property type="protein sequence ID" value="MCT7375445.1"/>
    <property type="molecule type" value="Genomic_DNA"/>
</dbReference>
<protein>
    <recommendedName>
        <fullName evidence="4">Transmembrane anchored protein</fullName>
    </recommendedName>
</protein>
<evidence type="ECO:0008006" key="4">
    <source>
        <dbReference type="Google" id="ProtNLM"/>
    </source>
</evidence>
<keyword evidence="1" id="KW-1133">Transmembrane helix</keyword>
<accession>A0ABT2LLH6</accession>